<comment type="caution">
    <text evidence="13">The sequence shown here is derived from an EMBL/GenBank/DDBJ whole genome shotgun (WGS) entry which is preliminary data.</text>
</comment>
<evidence type="ECO:0000256" key="8">
    <source>
        <dbReference type="ARBA" id="ARBA00023098"/>
    </source>
</evidence>
<feature type="domain" description="O-acyltransferase WSD1-like N-terminal" evidence="11">
    <location>
        <begin position="4"/>
        <end position="277"/>
    </location>
</feature>
<keyword evidence="6 13" id="KW-0808">Transferase</keyword>
<dbReference type="NCBIfam" id="TIGR02946">
    <property type="entry name" value="acyl_WS_DGAT"/>
    <property type="match status" value="1"/>
</dbReference>
<dbReference type="EC" id="2.3.1.20" evidence="4"/>
<evidence type="ECO:0000256" key="5">
    <source>
        <dbReference type="ARBA" id="ARBA00022516"/>
    </source>
</evidence>
<dbReference type="InterPro" id="IPR009721">
    <property type="entry name" value="O-acyltransferase_WSD1_C"/>
</dbReference>
<dbReference type="Pfam" id="PF06974">
    <property type="entry name" value="WS_DGAT_C"/>
    <property type="match status" value="1"/>
</dbReference>
<evidence type="ECO:0000256" key="4">
    <source>
        <dbReference type="ARBA" id="ARBA00013244"/>
    </source>
</evidence>
<evidence type="ECO:0000256" key="7">
    <source>
        <dbReference type="ARBA" id="ARBA00022798"/>
    </source>
</evidence>
<organism evidence="13 14">
    <name type="scientific">Quisquiliibacterium transsilvanicum</name>
    <dbReference type="NCBI Taxonomy" id="1549638"/>
    <lineage>
        <taxon>Bacteria</taxon>
        <taxon>Pseudomonadati</taxon>
        <taxon>Pseudomonadota</taxon>
        <taxon>Betaproteobacteria</taxon>
        <taxon>Burkholderiales</taxon>
        <taxon>Burkholderiaceae</taxon>
        <taxon>Quisquiliibacterium</taxon>
    </lineage>
</organism>
<keyword evidence="5" id="KW-0444">Lipid biosynthesis</keyword>
<comment type="catalytic activity">
    <reaction evidence="10">
        <text>an acyl-CoA + a 1,2-diacyl-sn-glycerol = a triacyl-sn-glycerol + CoA</text>
        <dbReference type="Rhea" id="RHEA:10868"/>
        <dbReference type="ChEBI" id="CHEBI:17815"/>
        <dbReference type="ChEBI" id="CHEBI:57287"/>
        <dbReference type="ChEBI" id="CHEBI:58342"/>
        <dbReference type="ChEBI" id="CHEBI:64615"/>
        <dbReference type="EC" id="2.3.1.20"/>
    </reaction>
</comment>
<keyword evidence="9 13" id="KW-0012">Acyltransferase</keyword>
<dbReference type="GO" id="GO:0019432">
    <property type="term" value="P:triglyceride biosynthetic process"/>
    <property type="evidence" value="ECO:0007669"/>
    <property type="project" value="UniProtKB-UniPathway"/>
</dbReference>
<dbReference type="Proteomes" id="UP000532440">
    <property type="component" value="Unassembled WGS sequence"/>
</dbReference>
<evidence type="ECO:0000313" key="14">
    <source>
        <dbReference type="Proteomes" id="UP000532440"/>
    </source>
</evidence>
<dbReference type="PANTHER" id="PTHR31650:SF1">
    <property type="entry name" value="WAX ESTER SYNTHASE_DIACYLGLYCEROL ACYLTRANSFERASE 4-RELATED"/>
    <property type="match status" value="1"/>
</dbReference>
<dbReference type="GO" id="GO:0051701">
    <property type="term" value="P:biological process involved in interaction with host"/>
    <property type="evidence" value="ECO:0007669"/>
    <property type="project" value="TreeGrafter"/>
</dbReference>
<evidence type="ECO:0000259" key="12">
    <source>
        <dbReference type="Pfam" id="PF06974"/>
    </source>
</evidence>
<dbReference type="AlphaFoldDB" id="A0A7W8M866"/>
<accession>A0A7W8M866</accession>
<dbReference type="GO" id="GO:0001666">
    <property type="term" value="P:response to hypoxia"/>
    <property type="evidence" value="ECO:0007669"/>
    <property type="project" value="TreeGrafter"/>
</dbReference>
<dbReference type="InterPro" id="IPR045034">
    <property type="entry name" value="O-acyltransferase_WSD1-like"/>
</dbReference>
<protein>
    <recommendedName>
        <fullName evidence="4">diacylglycerol O-acyltransferase</fullName>
        <ecNumber evidence="4">2.3.1.20</ecNumber>
    </recommendedName>
</protein>
<sequence>MTQLTGLDALFLHLETEDMPMHVGSLHLYEVPARIRRDFVERVRRHLAGRLHLCPTFTRRLAPTPMGLAPPAWIDDPAVDLEYHVRRVDLPAPGSREQLDECVAELHSRPLDRTRPLWEFHLIHGLPKGGVAFYAKVHHAAVDGQAGVALARAMLDTSPHPRAVPPPPQADPAPLPPPAVRLGAAIANQFRQSGRLLGRLPGLARAGSRFAGSLLAERLSQLISGGADDPSQPPLLAPRTPFNTTIDRSRAFACVAVPIADAKRITAALGGTMNDVVLALCSGALRAWLDERGELPGQPLLAAVPMSLRAEGDTAQNTQATMVRIGLATGVADPLERYVAIREASESMKRTMQAVRSELPTDFPSFWLPWLLPGAAGLAGRARLADRLRLPANLVISNVPGPRMPLYLAGARMLSYEPASIVTHGLALNITAMSYLDTIHIGMVACRRAVPDLPRLAELLEAAHRELLALASEDG</sequence>
<dbReference type="InterPro" id="IPR014292">
    <property type="entry name" value="Acyl_transf_WS/DGAT"/>
</dbReference>
<reference evidence="13 14" key="1">
    <citation type="submission" date="2020-08" db="EMBL/GenBank/DDBJ databases">
        <title>Genomic Encyclopedia of Type Strains, Phase IV (KMG-IV): sequencing the most valuable type-strain genomes for metagenomic binning, comparative biology and taxonomic classification.</title>
        <authorList>
            <person name="Goeker M."/>
        </authorList>
    </citation>
    <scope>NUCLEOTIDE SEQUENCE [LARGE SCALE GENOMIC DNA]</scope>
    <source>
        <strain evidence="13 14">DSM 29781</strain>
    </source>
</reference>
<evidence type="ECO:0000256" key="9">
    <source>
        <dbReference type="ARBA" id="ARBA00023315"/>
    </source>
</evidence>
<evidence type="ECO:0000256" key="1">
    <source>
        <dbReference type="ARBA" id="ARBA00004771"/>
    </source>
</evidence>
<dbReference type="GO" id="GO:0005886">
    <property type="term" value="C:plasma membrane"/>
    <property type="evidence" value="ECO:0007669"/>
    <property type="project" value="TreeGrafter"/>
</dbReference>
<comment type="pathway">
    <text evidence="2">Lipid metabolism.</text>
</comment>
<evidence type="ECO:0000256" key="6">
    <source>
        <dbReference type="ARBA" id="ARBA00022679"/>
    </source>
</evidence>
<dbReference type="GO" id="GO:0006071">
    <property type="term" value="P:glycerol metabolic process"/>
    <property type="evidence" value="ECO:0007669"/>
    <property type="project" value="UniProtKB-KW"/>
</dbReference>
<dbReference type="RefSeq" id="WP_183964761.1">
    <property type="nucleotide sequence ID" value="NZ_BAABEW010000010.1"/>
</dbReference>
<feature type="domain" description="O-acyltransferase WSD1 C-terminal" evidence="12">
    <location>
        <begin position="320"/>
        <end position="466"/>
    </location>
</feature>
<dbReference type="PANTHER" id="PTHR31650">
    <property type="entry name" value="O-ACYLTRANSFERASE (WSD1-LIKE) FAMILY PROTEIN"/>
    <property type="match status" value="1"/>
</dbReference>
<keyword evidence="14" id="KW-1185">Reference proteome</keyword>
<dbReference type="InterPro" id="IPR004255">
    <property type="entry name" value="O-acyltransferase_WSD1_N"/>
</dbReference>
<comment type="pathway">
    <text evidence="1">Glycerolipid metabolism; triacylglycerol biosynthesis.</text>
</comment>
<dbReference type="Pfam" id="PF03007">
    <property type="entry name" value="WS_DGAT_cat"/>
    <property type="match status" value="1"/>
</dbReference>
<evidence type="ECO:0000256" key="3">
    <source>
        <dbReference type="ARBA" id="ARBA00009587"/>
    </source>
</evidence>
<dbReference type="EMBL" id="JACHGB010000002">
    <property type="protein sequence ID" value="MBB5270940.1"/>
    <property type="molecule type" value="Genomic_DNA"/>
</dbReference>
<gene>
    <name evidence="13" type="ORF">HNQ70_000944</name>
</gene>
<name>A0A7W8M866_9BURK</name>
<keyword evidence="7" id="KW-0319">Glycerol metabolism</keyword>
<proteinExistence type="inferred from homology"/>
<dbReference type="UniPathway" id="UPA00282"/>
<dbReference type="InterPro" id="IPR023213">
    <property type="entry name" value="CAT-like_dom_sf"/>
</dbReference>
<evidence type="ECO:0000259" key="11">
    <source>
        <dbReference type="Pfam" id="PF03007"/>
    </source>
</evidence>
<dbReference type="GO" id="GO:0004144">
    <property type="term" value="F:diacylglycerol O-acyltransferase activity"/>
    <property type="evidence" value="ECO:0007669"/>
    <property type="project" value="UniProtKB-EC"/>
</dbReference>
<comment type="similarity">
    <text evidence="3">Belongs to the long-chain O-acyltransferase family.</text>
</comment>
<evidence type="ECO:0000313" key="13">
    <source>
        <dbReference type="EMBL" id="MBB5270940.1"/>
    </source>
</evidence>
<keyword evidence="8" id="KW-0443">Lipid metabolism</keyword>
<evidence type="ECO:0000256" key="10">
    <source>
        <dbReference type="ARBA" id="ARBA00048109"/>
    </source>
</evidence>
<evidence type="ECO:0000256" key="2">
    <source>
        <dbReference type="ARBA" id="ARBA00005189"/>
    </source>
</evidence>
<dbReference type="SUPFAM" id="SSF52777">
    <property type="entry name" value="CoA-dependent acyltransferases"/>
    <property type="match status" value="1"/>
</dbReference>
<dbReference type="Gene3D" id="3.30.559.10">
    <property type="entry name" value="Chloramphenicol acetyltransferase-like domain"/>
    <property type="match status" value="1"/>
</dbReference>
<dbReference type="GO" id="GO:0071731">
    <property type="term" value="P:response to nitric oxide"/>
    <property type="evidence" value="ECO:0007669"/>
    <property type="project" value="TreeGrafter"/>
</dbReference>